<gene>
    <name evidence="2" type="ORF">TVY486_0601020</name>
</gene>
<name>G0TWH3_TRYVY</name>
<dbReference type="PROSITE" id="PS51257">
    <property type="entry name" value="PROKAR_LIPOPROTEIN"/>
    <property type="match status" value="1"/>
</dbReference>
<feature type="transmembrane region" description="Helical" evidence="1">
    <location>
        <begin position="37"/>
        <end position="56"/>
    </location>
</feature>
<protein>
    <submittedName>
        <fullName evidence="2">Uncharacterized protein</fullName>
    </submittedName>
</protein>
<dbReference type="AlphaFoldDB" id="G0TWH3"/>
<keyword evidence="1" id="KW-1133">Transmembrane helix</keyword>
<evidence type="ECO:0000313" key="2">
    <source>
        <dbReference type="EMBL" id="CCC48311.1"/>
    </source>
</evidence>
<dbReference type="VEuPathDB" id="TriTrypDB:TvY486_0601020"/>
<organism evidence="2">
    <name type="scientific">Trypanosoma vivax (strain Y486)</name>
    <dbReference type="NCBI Taxonomy" id="1055687"/>
    <lineage>
        <taxon>Eukaryota</taxon>
        <taxon>Discoba</taxon>
        <taxon>Euglenozoa</taxon>
        <taxon>Kinetoplastea</taxon>
        <taxon>Metakinetoplastina</taxon>
        <taxon>Trypanosomatida</taxon>
        <taxon>Trypanosomatidae</taxon>
        <taxon>Trypanosoma</taxon>
        <taxon>Duttonella</taxon>
    </lineage>
</organism>
<reference evidence="2" key="1">
    <citation type="journal article" date="2012" name="Proc. Natl. Acad. Sci. U.S.A.">
        <title>Antigenic diversity is generated by distinct evolutionary mechanisms in African trypanosome species.</title>
        <authorList>
            <person name="Jackson A.P."/>
            <person name="Berry A."/>
            <person name="Aslett M."/>
            <person name="Allison H.C."/>
            <person name="Burton P."/>
            <person name="Vavrova-Anderson J."/>
            <person name="Brown R."/>
            <person name="Browne H."/>
            <person name="Corton N."/>
            <person name="Hauser H."/>
            <person name="Gamble J."/>
            <person name="Gilderthorp R."/>
            <person name="Marcello L."/>
            <person name="McQuillan J."/>
            <person name="Otto T.D."/>
            <person name="Quail M.A."/>
            <person name="Sanders M.J."/>
            <person name="van Tonder A."/>
            <person name="Ginger M.L."/>
            <person name="Field M.C."/>
            <person name="Barry J.D."/>
            <person name="Hertz-Fowler C."/>
            <person name="Berriman M."/>
        </authorList>
    </citation>
    <scope>NUCLEOTIDE SEQUENCE</scope>
    <source>
        <strain evidence="2">Y486</strain>
    </source>
</reference>
<proteinExistence type="predicted"/>
<dbReference type="EMBL" id="HE573022">
    <property type="protein sequence ID" value="CCC48311.1"/>
    <property type="molecule type" value="Genomic_DNA"/>
</dbReference>
<keyword evidence="1" id="KW-0472">Membrane</keyword>
<accession>G0TWH3</accession>
<evidence type="ECO:0000256" key="1">
    <source>
        <dbReference type="SAM" id="Phobius"/>
    </source>
</evidence>
<keyword evidence="1" id="KW-0812">Transmembrane</keyword>
<sequence>MPRQAVSLSCLCLYLSSLISCCCFHFYNYQMVNSGAVSFFLLLHFFLSFSSLTFFFEQIFTTSHNFLVVLLRHYMLTGVRWGSAKLVRGNTNYTALYTHPRCSFPLAPLDAEGEAPCRGDGVVRERHHISSQSGWDDREGLGGPVGRLISEPFVAVYCRQWAAESRCPTGRGCVVSEVEVSAHLHELEEAEGVFVCPLLTHL</sequence>